<dbReference type="InterPro" id="IPR004356">
    <property type="entry name" value="Adhesin_operon_reg_prot"/>
</dbReference>
<comment type="caution">
    <text evidence="3">The sequence shown here is derived from an EMBL/GenBank/DDBJ whole genome shotgun (WGS) entry which is preliminary data.</text>
</comment>
<accession>A0A607KAR9</accession>
<dbReference type="AlphaFoldDB" id="A0A607KAR9"/>
<keyword evidence="2" id="KW-0804">Transcription</keyword>
<dbReference type="PRINTS" id="PR01554">
    <property type="entry name" value="FIMREGULATRY"/>
</dbReference>
<dbReference type="InterPro" id="IPR053721">
    <property type="entry name" value="Fimbrial_Adhesin_Reg"/>
</dbReference>
<protein>
    <submittedName>
        <fullName evidence="3">PbsX family transcriptional regulator</fullName>
    </submittedName>
</protein>
<sequence length="83" mass="9335">MDRQSYLYYRTPGALRCGEVHPEQFRLLIALSGVHSTRVIMALEDYLVHGVVRKRACEKHGVSTSYMSVVLGKLQQLSRGVAT</sequence>
<name>A0A607KAR9_SALET</name>
<feature type="non-terminal residue" evidence="3">
    <location>
        <position position="83"/>
    </location>
</feature>
<proteinExistence type="predicted"/>
<reference evidence="3" key="2">
    <citation type="submission" date="2018-07" db="EMBL/GenBank/DDBJ databases">
        <authorList>
            <consortium name="NCBI Pathogen Detection Project"/>
        </authorList>
    </citation>
    <scope>NUCLEOTIDE SEQUENCE</scope>
    <source>
        <strain evidence="3">13-1023</strain>
    </source>
</reference>
<organism evidence="3">
    <name type="scientific">Salmonella enterica subsp. enterica serovar Javiana</name>
    <dbReference type="NCBI Taxonomy" id="363569"/>
    <lineage>
        <taxon>Bacteria</taxon>
        <taxon>Pseudomonadati</taxon>
        <taxon>Pseudomonadota</taxon>
        <taxon>Gammaproteobacteria</taxon>
        <taxon>Enterobacterales</taxon>
        <taxon>Enterobacteriaceae</taxon>
        <taxon>Salmonella</taxon>
    </lineage>
</organism>
<gene>
    <name evidence="3" type="ORF">G0D54_24150</name>
</gene>
<dbReference type="Gene3D" id="1.10.10.2690">
    <property type="match status" value="1"/>
</dbReference>
<reference evidence="3" key="1">
    <citation type="journal article" date="2018" name="Genome Biol.">
        <title>SKESA: strategic k-mer extension for scrupulous assemblies.</title>
        <authorList>
            <person name="Souvorov A."/>
            <person name="Agarwala R."/>
            <person name="Lipman D.J."/>
        </authorList>
    </citation>
    <scope>NUCLEOTIDE SEQUENCE</scope>
    <source>
        <strain evidence="3">13-1023</strain>
    </source>
</reference>
<evidence type="ECO:0000256" key="1">
    <source>
        <dbReference type="ARBA" id="ARBA00023015"/>
    </source>
</evidence>
<dbReference type="Pfam" id="PF03333">
    <property type="entry name" value="PapB"/>
    <property type="match status" value="1"/>
</dbReference>
<dbReference type="GO" id="GO:0006355">
    <property type="term" value="P:regulation of DNA-templated transcription"/>
    <property type="evidence" value="ECO:0007669"/>
    <property type="project" value="InterPro"/>
</dbReference>
<dbReference type="EMBL" id="DAAMJC010000035">
    <property type="protein sequence ID" value="HAC6868180.1"/>
    <property type="molecule type" value="Genomic_DNA"/>
</dbReference>
<evidence type="ECO:0000313" key="3">
    <source>
        <dbReference type="EMBL" id="HAC6868180.1"/>
    </source>
</evidence>
<keyword evidence="1" id="KW-0805">Transcription regulation</keyword>
<evidence type="ECO:0000256" key="2">
    <source>
        <dbReference type="ARBA" id="ARBA00023163"/>
    </source>
</evidence>